<organism evidence="5 6">
    <name type="scientific">Mycobacterium szulgai</name>
    <dbReference type="NCBI Taxonomy" id="1787"/>
    <lineage>
        <taxon>Bacteria</taxon>
        <taxon>Bacillati</taxon>
        <taxon>Actinomycetota</taxon>
        <taxon>Actinomycetes</taxon>
        <taxon>Mycobacteriales</taxon>
        <taxon>Mycobacteriaceae</taxon>
        <taxon>Mycobacterium</taxon>
    </lineage>
</organism>
<dbReference type="Proteomes" id="UP000193317">
    <property type="component" value="Unassembled WGS sequence"/>
</dbReference>
<feature type="region of interest" description="Disordered" evidence="2">
    <location>
        <begin position="386"/>
        <end position="415"/>
    </location>
</feature>
<proteinExistence type="inferred from homology"/>
<evidence type="ECO:0000313" key="5">
    <source>
        <dbReference type="EMBL" id="ORW94042.1"/>
    </source>
</evidence>
<dbReference type="AlphaFoldDB" id="A0A1X2E0X1"/>
<feature type="compositionally biased region" description="Low complexity" evidence="2">
    <location>
        <begin position="186"/>
        <end position="204"/>
    </location>
</feature>
<sequence>MAIWMAIPPEVHSAQLSSGSGPGGMLAAAGAWRLLSAEYAAVADELRGVLAAVPAGAWQGPTAARYVAAHLPYLAWLTRATANSASAAARHETAAAAYATALAAMPTLAELAVNHATHAVLVASNFFGINTIPIALNEADYVRMWVQAATAMTTYQAVSAAAVDPAPQTDPAPPIQTAHADHADGTDQTDTGGDNGGIVDNDGGDPTQLSWYVNRVTEVYQTLAQDLANFPQDPAGSIAQVEAHIPLLVADEVGHLGEVINTFTPELQGLALALPSANLGFFGGAAGLSGLAGIQPGALPASAAPAPDVPEPALHAVASSPVVSAAAAPAGAPAPAPAPTGAPATIPAAGAPPPTAAVAAAPFPYLVGGPGIGSGSAMAAGAARKAPEPDPVATPAAAAASAGAEGRARRRRRAAMPDRGYRHEFLGLDASEPQPVVVLASDRGAGVLGFAGTSASGAAADPMGLATLAGDAFGGGAVSPMLPGTFDNENHIQ</sequence>
<dbReference type="PANTHER" id="PTHR46766">
    <property type="entry name" value="GLUTAMINE-RICH PROTEIN 2"/>
    <property type="match status" value="1"/>
</dbReference>
<protein>
    <recommendedName>
        <fullName evidence="7">PPE family domain-containing protein</fullName>
    </recommendedName>
</protein>
<feature type="compositionally biased region" description="Low complexity" evidence="2">
    <location>
        <begin position="391"/>
        <end position="405"/>
    </location>
</feature>
<dbReference type="SUPFAM" id="SSF140459">
    <property type="entry name" value="PE/PPE dimer-like"/>
    <property type="match status" value="1"/>
</dbReference>
<dbReference type="InterPro" id="IPR000030">
    <property type="entry name" value="PPE_dom"/>
</dbReference>
<keyword evidence="6" id="KW-1185">Reference proteome</keyword>
<feature type="domain" description="PPE" evidence="3">
    <location>
        <begin position="4"/>
        <end position="164"/>
    </location>
</feature>
<dbReference type="InterPro" id="IPR043641">
    <property type="entry name" value="PPE-PPW_C"/>
</dbReference>
<dbReference type="Gene3D" id="1.20.1260.20">
    <property type="entry name" value="PPE superfamily"/>
    <property type="match status" value="1"/>
</dbReference>
<feature type="domain" description="PPE-PPW subfamily C-terminal" evidence="4">
    <location>
        <begin position="440"/>
        <end position="485"/>
    </location>
</feature>
<evidence type="ECO:0008006" key="7">
    <source>
        <dbReference type="Google" id="ProtNLM"/>
    </source>
</evidence>
<dbReference type="GO" id="GO:0052572">
    <property type="term" value="P:response to host immune response"/>
    <property type="evidence" value="ECO:0007669"/>
    <property type="project" value="TreeGrafter"/>
</dbReference>
<dbReference type="EMBL" id="LQPW01000144">
    <property type="protein sequence ID" value="ORW94042.1"/>
    <property type="molecule type" value="Genomic_DNA"/>
</dbReference>
<dbReference type="Pfam" id="PF18878">
    <property type="entry name" value="PPE-PPW"/>
    <property type="match status" value="1"/>
</dbReference>
<accession>A0A1X2E0X1</accession>
<evidence type="ECO:0000313" key="6">
    <source>
        <dbReference type="Proteomes" id="UP000193317"/>
    </source>
</evidence>
<comment type="similarity">
    <text evidence="1">Belongs to the mycobacterial PPE family.</text>
</comment>
<dbReference type="InterPro" id="IPR038332">
    <property type="entry name" value="PPE_sf"/>
</dbReference>
<gene>
    <name evidence="5" type="ORF">AWC27_07730</name>
</gene>
<evidence type="ECO:0000259" key="4">
    <source>
        <dbReference type="Pfam" id="PF18878"/>
    </source>
</evidence>
<dbReference type="PANTHER" id="PTHR46766:SF1">
    <property type="entry name" value="GLUTAMINE-RICH PROTEIN 2"/>
    <property type="match status" value="1"/>
</dbReference>
<evidence type="ECO:0000256" key="1">
    <source>
        <dbReference type="ARBA" id="ARBA00010652"/>
    </source>
</evidence>
<feature type="region of interest" description="Disordered" evidence="2">
    <location>
        <begin position="163"/>
        <end position="204"/>
    </location>
</feature>
<evidence type="ECO:0000256" key="2">
    <source>
        <dbReference type="SAM" id="MobiDB-lite"/>
    </source>
</evidence>
<dbReference type="RefSeq" id="WP_085672232.1">
    <property type="nucleotide sequence ID" value="NZ_LQPW01000144.1"/>
</dbReference>
<dbReference type="OrthoDB" id="4753487at2"/>
<dbReference type="Pfam" id="PF00823">
    <property type="entry name" value="PPE"/>
    <property type="match status" value="1"/>
</dbReference>
<reference evidence="5 6" key="1">
    <citation type="submission" date="2016-01" db="EMBL/GenBank/DDBJ databases">
        <title>The new phylogeny of the genus Mycobacterium.</title>
        <authorList>
            <person name="Tarcisio F."/>
            <person name="Conor M."/>
            <person name="Antonella G."/>
            <person name="Elisabetta G."/>
            <person name="Giulia F.S."/>
            <person name="Sara T."/>
            <person name="Anna F."/>
            <person name="Clotilde B."/>
            <person name="Roberto B."/>
            <person name="Veronica D.S."/>
            <person name="Fabio R."/>
            <person name="Monica P."/>
            <person name="Olivier J."/>
            <person name="Enrico T."/>
            <person name="Nicola S."/>
        </authorList>
    </citation>
    <scope>NUCLEOTIDE SEQUENCE [LARGE SCALE GENOMIC DNA]</scope>
    <source>
        <strain evidence="5 6">DSM 44166</strain>
    </source>
</reference>
<dbReference type="FunFam" id="1.20.1260.20:FF:000001">
    <property type="entry name" value="PPE family protein PPE41"/>
    <property type="match status" value="1"/>
</dbReference>
<comment type="caution">
    <text evidence="5">The sequence shown here is derived from an EMBL/GenBank/DDBJ whole genome shotgun (WGS) entry which is preliminary data.</text>
</comment>
<name>A0A1X2E0X1_MYCSZ</name>
<evidence type="ECO:0000259" key="3">
    <source>
        <dbReference type="Pfam" id="PF00823"/>
    </source>
</evidence>